<keyword evidence="2" id="KW-1185">Reference proteome</keyword>
<accession>A0A4R7FLZ7</accession>
<proteinExistence type="predicted"/>
<sequence length="301" mass="33465">MAERIPMPDSLTGSGFTRAQAAEAGITQGRLRRKDVTRPFHGVQATAVPETTLARCHAYAVRLKPGQFFTHQTAARLHRHTLPSDDDASVLHVGAVRPADAPHSRRVRGHRLLTRGEAWEVEGLPVPDPPEVFCQLGADLAHEDLIVIADELLNRTALDEQAARDRLLQVVARIRRVGAAALVRAVRSSRRGSRSPAETRIRLVLDAAGIPPAELNAPITESVTARYLGAPDFVWRAQRVVLEYEGDQHRTDQWQFRTDIVRYDDLMADGWRVIRATGDHLSAAGRADLVRRVRRALEQAR</sequence>
<dbReference type="InterPro" id="IPR011335">
    <property type="entry name" value="Restrct_endonuc-II-like"/>
</dbReference>
<name>A0A4R7FLZ7_9MICO</name>
<dbReference type="SUPFAM" id="SSF52980">
    <property type="entry name" value="Restriction endonuclease-like"/>
    <property type="match status" value="1"/>
</dbReference>
<dbReference type="AlphaFoldDB" id="A0A4R7FLZ7"/>
<evidence type="ECO:0000313" key="2">
    <source>
        <dbReference type="Proteomes" id="UP000295344"/>
    </source>
</evidence>
<evidence type="ECO:0008006" key="3">
    <source>
        <dbReference type="Google" id="ProtNLM"/>
    </source>
</evidence>
<dbReference type="EMBL" id="SOAM01000002">
    <property type="protein sequence ID" value="TDS77408.1"/>
    <property type="molecule type" value="Genomic_DNA"/>
</dbReference>
<evidence type="ECO:0000313" key="1">
    <source>
        <dbReference type="EMBL" id="TDS77408.1"/>
    </source>
</evidence>
<dbReference type="Proteomes" id="UP000295344">
    <property type="component" value="Unassembled WGS sequence"/>
</dbReference>
<protein>
    <recommendedName>
        <fullName evidence="3">DUF559 domain-containing protein</fullName>
    </recommendedName>
</protein>
<gene>
    <name evidence="1" type="ORF">CLV52_2352</name>
</gene>
<comment type="caution">
    <text evidence="1">The sequence shown here is derived from an EMBL/GenBank/DDBJ whole genome shotgun (WGS) entry which is preliminary data.</text>
</comment>
<dbReference type="OrthoDB" id="3173471at2"/>
<dbReference type="RefSeq" id="WP_133766484.1">
    <property type="nucleotide sequence ID" value="NZ_BAAARP010000002.1"/>
</dbReference>
<organism evidence="1 2">
    <name type="scientific">Amnibacterium kyonggiense</name>
    <dbReference type="NCBI Taxonomy" id="595671"/>
    <lineage>
        <taxon>Bacteria</taxon>
        <taxon>Bacillati</taxon>
        <taxon>Actinomycetota</taxon>
        <taxon>Actinomycetes</taxon>
        <taxon>Micrococcales</taxon>
        <taxon>Microbacteriaceae</taxon>
        <taxon>Amnibacterium</taxon>
    </lineage>
</organism>
<reference evidence="1 2" key="1">
    <citation type="submission" date="2019-03" db="EMBL/GenBank/DDBJ databases">
        <title>Genomic Encyclopedia of Archaeal and Bacterial Type Strains, Phase II (KMG-II): from individual species to whole genera.</title>
        <authorList>
            <person name="Goeker M."/>
        </authorList>
    </citation>
    <scope>NUCLEOTIDE SEQUENCE [LARGE SCALE GENOMIC DNA]</scope>
    <source>
        <strain evidence="1 2">DSM 24782</strain>
    </source>
</reference>